<proteinExistence type="predicted"/>
<dbReference type="OrthoDB" id="6260718at2759"/>
<evidence type="ECO:0000313" key="3">
    <source>
        <dbReference type="Proteomes" id="UP000886998"/>
    </source>
</evidence>
<organism evidence="2 3">
    <name type="scientific">Trichonephila inaurata madagascariensis</name>
    <dbReference type="NCBI Taxonomy" id="2747483"/>
    <lineage>
        <taxon>Eukaryota</taxon>
        <taxon>Metazoa</taxon>
        <taxon>Ecdysozoa</taxon>
        <taxon>Arthropoda</taxon>
        <taxon>Chelicerata</taxon>
        <taxon>Arachnida</taxon>
        <taxon>Araneae</taxon>
        <taxon>Araneomorphae</taxon>
        <taxon>Entelegynae</taxon>
        <taxon>Araneoidea</taxon>
        <taxon>Nephilidae</taxon>
        <taxon>Trichonephila</taxon>
        <taxon>Trichonephila inaurata</taxon>
    </lineage>
</organism>
<gene>
    <name evidence="2" type="primary">AVEN_65923_1</name>
    <name evidence="2" type="ORF">TNIN_217561</name>
</gene>
<dbReference type="PANTHER" id="PTHR33327:SF3">
    <property type="entry name" value="RNA-DIRECTED DNA POLYMERASE"/>
    <property type="match status" value="1"/>
</dbReference>
<evidence type="ECO:0000313" key="2">
    <source>
        <dbReference type="EMBL" id="GFY68274.1"/>
    </source>
</evidence>
<sequence length="105" mass="11892">MIFPTFNLGDTNTEIHKVAAKPPAFCRNKPKLWFLQLEAQFSNSGISNATTKYNIVVAPLDENVLDFVVDILSNPPHDDKYETLKNALLNRLTDTEESRLKKTVD</sequence>
<feature type="domain" description="DUF7041" evidence="1">
    <location>
        <begin position="23"/>
        <end position="103"/>
    </location>
</feature>
<dbReference type="PANTHER" id="PTHR33327">
    <property type="entry name" value="ENDONUCLEASE"/>
    <property type="match status" value="1"/>
</dbReference>
<reference evidence="2" key="1">
    <citation type="submission" date="2020-08" db="EMBL/GenBank/DDBJ databases">
        <title>Multicomponent nature underlies the extraordinary mechanical properties of spider dragline silk.</title>
        <authorList>
            <person name="Kono N."/>
            <person name="Nakamura H."/>
            <person name="Mori M."/>
            <person name="Yoshida Y."/>
            <person name="Ohtoshi R."/>
            <person name="Malay A.D."/>
            <person name="Moran D.A.P."/>
            <person name="Tomita M."/>
            <person name="Numata K."/>
            <person name="Arakawa K."/>
        </authorList>
    </citation>
    <scope>NUCLEOTIDE SEQUENCE</scope>
</reference>
<dbReference type="Pfam" id="PF23055">
    <property type="entry name" value="DUF7041"/>
    <property type="match status" value="1"/>
</dbReference>
<dbReference type="Proteomes" id="UP000886998">
    <property type="component" value="Unassembled WGS sequence"/>
</dbReference>
<dbReference type="AlphaFoldDB" id="A0A8X6YBA5"/>
<accession>A0A8X6YBA5</accession>
<protein>
    <recommendedName>
        <fullName evidence="1">DUF7041 domain-containing protein</fullName>
    </recommendedName>
</protein>
<keyword evidence="3" id="KW-1185">Reference proteome</keyword>
<evidence type="ECO:0000259" key="1">
    <source>
        <dbReference type="Pfam" id="PF23055"/>
    </source>
</evidence>
<comment type="caution">
    <text evidence="2">The sequence shown here is derived from an EMBL/GenBank/DDBJ whole genome shotgun (WGS) entry which is preliminary data.</text>
</comment>
<name>A0A8X6YBA5_9ARAC</name>
<dbReference type="InterPro" id="IPR055469">
    <property type="entry name" value="DUF7041"/>
</dbReference>
<dbReference type="EMBL" id="BMAV01016968">
    <property type="protein sequence ID" value="GFY68274.1"/>
    <property type="molecule type" value="Genomic_DNA"/>
</dbReference>